<dbReference type="HOGENOM" id="CLU_2916606_0_0_9"/>
<proteinExistence type="predicted"/>
<keyword evidence="2" id="KW-1185">Reference proteome</keyword>
<reference evidence="1 2" key="1">
    <citation type="journal article" date="2011" name="Stand. Genomic Sci.">
        <title>Complete genome sequence of the thermophilic, hydrogen-oxidizing Bacillus tusciae type strain (T2) and reclassification in the new genus, Kyrpidia gen. nov. as Kyrpidia tusciae comb. nov. and emendation of the family Alicyclobacillaceae da Costa and Rainey, 2010.</title>
        <authorList>
            <person name="Klenk H.P."/>
            <person name="Lapidus A."/>
            <person name="Chertkov O."/>
            <person name="Copeland A."/>
            <person name="Del Rio T.G."/>
            <person name="Nolan M."/>
            <person name="Lucas S."/>
            <person name="Chen F."/>
            <person name="Tice H."/>
            <person name="Cheng J.F."/>
            <person name="Han C."/>
            <person name="Bruce D."/>
            <person name="Goodwin L."/>
            <person name="Pitluck S."/>
            <person name="Pati A."/>
            <person name="Ivanova N."/>
            <person name="Mavromatis K."/>
            <person name="Daum C."/>
            <person name="Chen A."/>
            <person name="Palaniappan K."/>
            <person name="Chang Y.J."/>
            <person name="Land M."/>
            <person name="Hauser L."/>
            <person name="Jeffries C.D."/>
            <person name="Detter J.C."/>
            <person name="Rohde M."/>
            <person name="Abt B."/>
            <person name="Pukall R."/>
            <person name="Goker M."/>
            <person name="Bristow J."/>
            <person name="Markowitz V."/>
            <person name="Hugenholtz P."/>
            <person name="Eisen J.A."/>
        </authorList>
    </citation>
    <scope>NUCLEOTIDE SEQUENCE [LARGE SCALE GENOMIC DNA]</scope>
    <source>
        <strain evidence="1 2">DSM 2912</strain>
    </source>
</reference>
<sequence length="61" mass="7062">MEFYVVHRYDKSRYEPTWMRLQCCSEVKQAQVDEVLVDLAVPLKDPGIQVEVDFVGGECVL</sequence>
<evidence type="ECO:0000313" key="1">
    <source>
        <dbReference type="EMBL" id="ADG05027.1"/>
    </source>
</evidence>
<name>D5WSE2_KYRT2</name>
<organism evidence="1 2">
    <name type="scientific">Kyrpidia tusciae (strain DSM 2912 / NBRC 15312 / T2)</name>
    <name type="common">Bacillus tusciae</name>
    <dbReference type="NCBI Taxonomy" id="562970"/>
    <lineage>
        <taxon>Bacteria</taxon>
        <taxon>Bacillati</taxon>
        <taxon>Bacillota</taxon>
        <taxon>Bacilli</taxon>
        <taxon>Bacillales</taxon>
        <taxon>Alicyclobacillaceae</taxon>
        <taxon>Kyrpidia</taxon>
    </lineage>
</organism>
<dbReference type="KEGG" id="bts:Btus_0251"/>
<protein>
    <submittedName>
        <fullName evidence="1">Uncharacterized protein</fullName>
    </submittedName>
</protein>
<gene>
    <name evidence="1" type="ordered locus">Btus_0251</name>
</gene>
<dbReference type="EMBL" id="CP002017">
    <property type="protein sequence ID" value="ADG05027.1"/>
    <property type="molecule type" value="Genomic_DNA"/>
</dbReference>
<accession>D5WSE2</accession>
<evidence type="ECO:0000313" key="2">
    <source>
        <dbReference type="Proteomes" id="UP000002368"/>
    </source>
</evidence>
<dbReference type="AlphaFoldDB" id="D5WSE2"/>
<dbReference type="Proteomes" id="UP000002368">
    <property type="component" value="Chromosome"/>
</dbReference>